<proteinExistence type="predicted"/>
<keyword evidence="2" id="KW-1185">Reference proteome</keyword>
<name>A0ABU4RDJ5_9FLAO</name>
<evidence type="ECO:0000313" key="1">
    <source>
        <dbReference type="EMBL" id="MDX6190346.1"/>
    </source>
</evidence>
<organism evidence="1 2">
    <name type="scientific">Flavobacterium cupriresistens</name>
    <dbReference type="NCBI Taxonomy" id="2893885"/>
    <lineage>
        <taxon>Bacteria</taxon>
        <taxon>Pseudomonadati</taxon>
        <taxon>Bacteroidota</taxon>
        <taxon>Flavobacteriia</taxon>
        <taxon>Flavobacteriales</taxon>
        <taxon>Flavobacteriaceae</taxon>
        <taxon>Flavobacterium</taxon>
    </lineage>
</organism>
<gene>
    <name evidence="1" type="ORF">SGQ83_13375</name>
</gene>
<dbReference type="PROSITE" id="PS51257">
    <property type="entry name" value="PROKAR_LIPOPROTEIN"/>
    <property type="match status" value="1"/>
</dbReference>
<sequence>MKIQYLFILAFFISCQKEKNIADIPSVANQENKTEEVTIAKEKFLKTDTISFYETAGTTKNSYILAHLLNQKIDKDSVITGNYQLDFYRNKIKTASSKLTIKGTTEGSEWSASYGLSASDTKNSSFIQISYGYPACGYAHDNYLYQLNNNNLELVHEWITMSDSGWGSSVELTNPSGKSNPDFFYCKRVAFEPDDENEEMGYEKHYDSIVFQLKNKLWTKKMLSVEDKPYFEKKRSFDEFHKQQ</sequence>
<reference evidence="1 2" key="1">
    <citation type="submission" date="2023-11" db="EMBL/GenBank/DDBJ databases">
        <title>Unpublished Manusciprt.</title>
        <authorList>
            <person name="Saticioglu I.B."/>
            <person name="Ay H."/>
            <person name="Ajmi N."/>
            <person name="Altun S."/>
            <person name="Duman M."/>
        </authorList>
    </citation>
    <scope>NUCLEOTIDE SEQUENCE [LARGE SCALE GENOMIC DNA]</scope>
    <source>
        <strain evidence="1 2">Fl-318</strain>
    </source>
</reference>
<dbReference type="EMBL" id="JAWXVI010000007">
    <property type="protein sequence ID" value="MDX6190346.1"/>
    <property type="molecule type" value="Genomic_DNA"/>
</dbReference>
<protein>
    <submittedName>
        <fullName evidence="1">Uncharacterized protein</fullName>
    </submittedName>
</protein>
<evidence type="ECO:0000313" key="2">
    <source>
        <dbReference type="Proteomes" id="UP001273350"/>
    </source>
</evidence>
<dbReference type="RefSeq" id="WP_230003932.1">
    <property type="nucleotide sequence ID" value="NZ_CP087134.1"/>
</dbReference>
<dbReference type="Proteomes" id="UP001273350">
    <property type="component" value="Unassembled WGS sequence"/>
</dbReference>
<comment type="caution">
    <text evidence="1">The sequence shown here is derived from an EMBL/GenBank/DDBJ whole genome shotgun (WGS) entry which is preliminary data.</text>
</comment>
<accession>A0ABU4RDJ5</accession>